<sequence length="281" mass="32020">METHFSLQPFLLAVTLMLCMSCSRREVTFIQISDPQIGFFADNKDIVKDSVNLATAVDQINRLQPDFVVVTGDMVNSEKSARQLDCYAEVMSRIDDSIPVWQVPGNHDLGHGSTDAAIDSYVDRYGYQRFSFRYRGCAFIGINTCVIKDQNIQQEEDQYEWLEKQLKKYSENSDEIFVFSHYPFFIRRFDEKTGYSNLCMESRLRYWSLFKKYGVTAVVAGHLHDTVNSEHDGIVMYTAGPVGRPLGNGYSGLTVWRADPRTGTSSHEYISLEGMCAKVTL</sequence>
<accession>A0A9D9IN21</accession>
<dbReference type="InterPro" id="IPR004843">
    <property type="entry name" value="Calcineurin-like_PHP"/>
</dbReference>
<evidence type="ECO:0000313" key="2">
    <source>
        <dbReference type="EMBL" id="MBO8475026.1"/>
    </source>
</evidence>
<proteinExistence type="predicted"/>
<dbReference type="PANTHER" id="PTHR43143:SF1">
    <property type="entry name" value="SERINE_THREONINE-PROTEIN PHOSPHATASE CPPED1"/>
    <property type="match status" value="1"/>
</dbReference>
<dbReference type="Proteomes" id="UP000823757">
    <property type="component" value="Unassembled WGS sequence"/>
</dbReference>
<dbReference type="GO" id="GO:0016787">
    <property type="term" value="F:hydrolase activity"/>
    <property type="evidence" value="ECO:0007669"/>
    <property type="project" value="InterPro"/>
</dbReference>
<dbReference type="PANTHER" id="PTHR43143">
    <property type="entry name" value="METALLOPHOSPHOESTERASE, CALCINEURIN SUPERFAMILY"/>
    <property type="match status" value="1"/>
</dbReference>
<evidence type="ECO:0000259" key="1">
    <source>
        <dbReference type="Pfam" id="PF00149"/>
    </source>
</evidence>
<reference evidence="2" key="2">
    <citation type="journal article" date="2021" name="PeerJ">
        <title>Extensive microbial diversity within the chicken gut microbiome revealed by metagenomics and culture.</title>
        <authorList>
            <person name="Gilroy R."/>
            <person name="Ravi A."/>
            <person name="Getino M."/>
            <person name="Pursley I."/>
            <person name="Horton D.L."/>
            <person name="Alikhan N.F."/>
            <person name="Baker D."/>
            <person name="Gharbi K."/>
            <person name="Hall N."/>
            <person name="Watson M."/>
            <person name="Adriaenssens E.M."/>
            <person name="Foster-Nyarko E."/>
            <person name="Jarju S."/>
            <person name="Secka A."/>
            <person name="Antonio M."/>
            <person name="Oren A."/>
            <person name="Chaudhuri R.R."/>
            <person name="La Ragione R."/>
            <person name="Hildebrand F."/>
            <person name="Pallen M.J."/>
        </authorList>
    </citation>
    <scope>NUCLEOTIDE SEQUENCE</scope>
    <source>
        <strain evidence="2">B1-13419</strain>
    </source>
</reference>
<organism evidence="2 3">
    <name type="scientific">Candidatus Cryptobacteroides faecigallinarum</name>
    <dbReference type="NCBI Taxonomy" id="2840763"/>
    <lineage>
        <taxon>Bacteria</taxon>
        <taxon>Pseudomonadati</taxon>
        <taxon>Bacteroidota</taxon>
        <taxon>Bacteroidia</taxon>
        <taxon>Bacteroidales</taxon>
        <taxon>Candidatus Cryptobacteroides</taxon>
    </lineage>
</organism>
<gene>
    <name evidence="2" type="ORF">IAB91_07040</name>
</gene>
<reference evidence="2" key="1">
    <citation type="submission" date="2020-10" db="EMBL/GenBank/DDBJ databases">
        <authorList>
            <person name="Gilroy R."/>
        </authorList>
    </citation>
    <scope>NUCLEOTIDE SEQUENCE</scope>
    <source>
        <strain evidence="2">B1-13419</strain>
    </source>
</reference>
<dbReference type="AlphaFoldDB" id="A0A9D9IN21"/>
<dbReference type="Pfam" id="PF00149">
    <property type="entry name" value="Metallophos"/>
    <property type="match status" value="1"/>
</dbReference>
<feature type="domain" description="Calcineurin-like phosphoesterase" evidence="1">
    <location>
        <begin position="28"/>
        <end position="224"/>
    </location>
</feature>
<protein>
    <submittedName>
        <fullName evidence="2">Metallophosphoesterase</fullName>
    </submittedName>
</protein>
<dbReference type="InterPro" id="IPR051918">
    <property type="entry name" value="STPP_CPPED1"/>
</dbReference>
<dbReference type="EMBL" id="JADIMD010000105">
    <property type="protein sequence ID" value="MBO8475026.1"/>
    <property type="molecule type" value="Genomic_DNA"/>
</dbReference>
<comment type="caution">
    <text evidence="2">The sequence shown here is derived from an EMBL/GenBank/DDBJ whole genome shotgun (WGS) entry which is preliminary data.</text>
</comment>
<dbReference type="InterPro" id="IPR029052">
    <property type="entry name" value="Metallo-depent_PP-like"/>
</dbReference>
<name>A0A9D9IN21_9BACT</name>
<dbReference type="SUPFAM" id="SSF56300">
    <property type="entry name" value="Metallo-dependent phosphatases"/>
    <property type="match status" value="1"/>
</dbReference>
<evidence type="ECO:0000313" key="3">
    <source>
        <dbReference type="Proteomes" id="UP000823757"/>
    </source>
</evidence>
<dbReference type="Gene3D" id="3.60.21.10">
    <property type="match status" value="1"/>
</dbReference>